<organism evidence="2 3">
    <name type="scientific">Owenia fusiformis</name>
    <name type="common">Polychaete worm</name>
    <dbReference type="NCBI Taxonomy" id="6347"/>
    <lineage>
        <taxon>Eukaryota</taxon>
        <taxon>Metazoa</taxon>
        <taxon>Spiralia</taxon>
        <taxon>Lophotrochozoa</taxon>
        <taxon>Annelida</taxon>
        <taxon>Polychaeta</taxon>
        <taxon>Sedentaria</taxon>
        <taxon>Canalipalpata</taxon>
        <taxon>Sabellida</taxon>
        <taxon>Oweniida</taxon>
        <taxon>Oweniidae</taxon>
        <taxon>Owenia</taxon>
    </lineage>
</organism>
<sequence length="234" mass="26668">IEGVPNAKKKKYPGYKDFFYGSHDTSFLSPENIVPYTDGNLCIHGVPHLRNKCFNAALLEIVPNDTECEIKDVKLGEIQEPEQPNQQSRFHNPSESEISKLEDSRHETTTKTQTKWAIKIVTEWCTEQLKMTLDDMISSESFPEHLRESYASVQQKNGDNYSKSALNSIRAGIQRYLDNRGISMDLSGNTFSAANRVLKGLIKVLKREGKDTATHKEVIDEGDMTSLKEYFERF</sequence>
<accession>A0A8S4PUP2</accession>
<dbReference type="EMBL" id="CAIIXF020000010">
    <property type="protein sequence ID" value="CAH1797821.1"/>
    <property type="molecule type" value="Genomic_DNA"/>
</dbReference>
<evidence type="ECO:0000313" key="2">
    <source>
        <dbReference type="EMBL" id="CAH1797821.1"/>
    </source>
</evidence>
<evidence type="ECO:0000313" key="3">
    <source>
        <dbReference type="Proteomes" id="UP000749559"/>
    </source>
</evidence>
<protein>
    <submittedName>
        <fullName evidence="2">Uncharacterized protein</fullName>
    </submittedName>
</protein>
<dbReference type="PANTHER" id="PTHR21446">
    <property type="entry name" value="DUF3504 DOMAIN-CONTAINING PROTEIN"/>
    <property type="match status" value="1"/>
</dbReference>
<reference evidence="2" key="1">
    <citation type="submission" date="2022-03" db="EMBL/GenBank/DDBJ databases">
        <authorList>
            <person name="Martin C."/>
        </authorList>
    </citation>
    <scope>NUCLEOTIDE SEQUENCE</scope>
</reference>
<feature type="non-terminal residue" evidence="2">
    <location>
        <position position="234"/>
    </location>
</feature>
<dbReference type="AlphaFoldDB" id="A0A8S4PUP2"/>
<feature type="compositionally biased region" description="Basic and acidic residues" evidence="1">
    <location>
        <begin position="92"/>
        <end position="109"/>
    </location>
</feature>
<comment type="caution">
    <text evidence="2">The sequence shown here is derived from an EMBL/GenBank/DDBJ whole genome shotgun (WGS) entry which is preliminary data.</text>
</comment>
<evidence type="ECO:0000256" key="1">
    <source>
        <dbReference type="SAM" id="MobiDB-lite"/>
    </source>
</evidence>
<name>A0A8S4PUP2_OWEFU</name>
<dbReference type="InterPro" id="IPR052787">
    <property type="entry name" value="MAVS"/>
</dbReference>
<proteinExistence type="predicted"/>
<dbReference type="Proteomes" id="UP000749559">
    <property type="component" value="Unassembled WGS sequence"/>
</dbReference>
<feature type="region of interest" description="Disordered" evidence="1">
    <location>
        <begin position="79"/>
        <end position="109"/>
    </location>
</feature>
<gene>
    <name evidence="2" type="ORF">OFUS_LOCUS22038</name>
</gene>
<feature type="compositionally biased region" description="Polar residues" evidence="1">
    <location>
        <begin position="82"/>
        <end position="91"/>
    </location>
</feature>
<dbReference type="PANTHER" id="PTHR21446:SF12">
    <property type="entry name" value="POTASSIUM CHANNEL TETRAMERIZATION DOMAIN CONTAINING 1"/>
    <property type="match status" value="1"/>
</dbReference>
<keyword evidence="3" id="KW-1185">Reference proteome</keyword>
<dbReference type="OrthoDB" id="10067014at2759"/>
<dbReference type="SUPFAM" id="SSF63748">
    <property type="entry name" value="Tudor/PWWP/MBT"/>
    <property type="match status" value="1"/>
</dbReference>